<reference evidence="1 2" key="1">
    <citation type="journal article" date="2020" name="ISME J.">
        <title>Uncovering the hidden diversity of litter-decomposition mechanisms in mushroom-forming fungi.</title>
        <authorList>
            <person name="Floudas D."/>
            <person name="Bentzer J."/>
            <person name="Ahren D."/>
            <person name="Johansson T."/>
            <person name="Persson P."/>
            <person name="Tunlid A."/>
        </authorList>
    </citation>
    <scope>NUCLEOTIDE SEQUENCE [LARGE SCALE GENOMIC DNA]</scope>
    <source>
        <strain evidence="1 2">CBS 291.85</strain>
    </source>
</reference>
<comment type="caution">
    <text evidence="1">The sequence shown here is derived from an EMBL/GenBank/DDBJ whole genome shotgun (WGS) entry which is preliminary data.</text>
</comment>
<gene>
    <name evidence="1" type="ORF">D9758_015340</name>
</gene>
<name>A0A8H5CL67_9AGAR</name>
<accession>A0A8H5CL67</accession>
<dbReference type="EMBL" id="JAACJM010000134">
    <property type="protein sequence ID" value="KAF5343755.1"/>
    <property type="molecule type" value="Genomic_DNA"/>
</dbReference>
<dbReference type="Proteomes" id="UP000559256">
    <property type="component" value="Unassembled WGS sequence"/>
</dbReference>
<protein>
    <submittedName>
        <fullName evidence="1">Uncharacterized protein</fullName>
    </submittedName>
</protein>
<evidence type="ECO:0000313" key="1">
    <source>
        <dbReference type="EMBL" id="KAF5343755.1"/>
    </source>
</evidence>
<evidence type="ECO:0000313" key="2">
    <source>
        <dbReference type="Proteomes" id="UP000559256"/>
    </source>
</evidence>
<proteinExistence type="predicted"/>
<dbReference type="AlphaFoldDB" id="A0A8H5CL67"/>
<organism evidence="1 2">
    <name type="scientific">Tetrapyrgos nigripes</name>
    <dbReference type="NCBI Taxonomy" id="182062"/>
    <lineage>
        <taxon>Eukaryota</taxon>
        <taxon>Fungi</taxon>
        <taxon>Dikarya</taxon>
        <taxon>Basidiomycota</taxon>
        <taxon>Agaricomycotina</taxon>
        <taxon>Agaricomycetes</taxon>
        <taxon>Agaricomycetidae</taxon>
        <taxon>Agaricales</taxon>
        <taxon>Marasmiineae</taxon>
        <taxon>Marasmiaceae</taxon>
        <taxon>Tetrapyrgos</taxon>
    </lineage>
</organism>
<sequence>MSQPTYTSAVTHAWMDVSPMQSDNLASMASLLVYYRHKTATTDYICLDNLADYIYYYVVYLADDDLASQKHDPRYSQRLPRNSRNLQKQFGFNEMMEIHEPEV</sequence>
<keyword evidence="2" id="KW-1185">Reference proteome</keyword>